<dbReference type="RefSeq" id="WP_038985883.1">
    <property type="nucleotide sequence ID" value="NZ_FNYS01000011.1"/>
</dbReference>
<sequence>MFKLTKKVSLAFMAIVLLATLPATAQKKDKPYYPKGFRVGFGLNGGLPLDSEYDGALGVDARIQYDFSQKTSLTLTSGYTHLFDSDGDLGLVPVKAGFKQFLNKNIYAMGELGAGFGTHEGMGNTFIWSPAIGYANRYVDVSLRYENFNDYNTDQLAIRVAYGFSLKKKSKKK</sequence>
<feature type="chain" id="PRO_5015051999" description="Outer membrane protein beta-barrel domain-containing protein" evidence="1">
    <location>
        <begin position="26"/>
        <end position="173"/>
    </location>
</feature>
<evidence type="ECO:0000313" key="4">
    <source>
        <dbReference type="Proteomes" id="UP000076630"/>
    </source>
</evidence>
<dbReference type="OrthoDB" id="791021at2"/>
<name>A0A165QHA9_9FLAO</name>
<keyword evidence="4" id="KW-1185">Reference proteome</keyword>
<dbReference type="Proteomes" id="UP000183077">
    <property type="component" value="Unassembled WGS sequence"/>
</dbReference>
<dbReference type="Proteomes" id="UP000076630">
    <property type="component" value="Unassembled WGS sequence"/>
</dbReference>
<evidence type="ECO:0000313" key="5">
    <source>
        <dbReference type="Proteomes" id="UP000183077"/>
    </source>
</evidence>
<evidence type="ECO:0000256" key="1">
    <source>
        <dbReference type="SAM" id="SignalP"/>
    </source>
</evidence>
<reference evidence="2 4" key="1">
    <citation type="submission" date="2016-01" db="EMBL/GenBank/DDBJ databases">
        <title>Whole genome sequencing of Myroides marinus L41.</title>
        <authorList>
            <person name="Hong K.W."/>
        </authorList>
    </citation>
    <scope>NUCLEOTIDE SEQUENCE [LARGE SCALE GENOMIC DNA]</scope>
    <source>
        <strain evidence="2 4">L41</strain>
    </source>
</reference>
<reference evidence="3 5" key="2">
    <citation type="submission" date="2016-10" db="EMBL/GenBank/DDBJ databases">
        <authorList>
            <person name="de Groot N.N."/>
        </authorList>
    </citation>
    <scope>NUCLEOTIDE SEQUENCE [LARGE SCALE GENOMIC DNA]</scope>
    <source>
        <strain evidence="3 5">DSM 23048</strain>
    </source>
</reference>
<evidence type="ECO:0000313" key="3">
    <source>
        <dbReference type="EMBL" id="SEJ08445.1"/>
    </source>
</evidence>
<dbReference type="EMBL" id="LQNU01000087">
    <property type="protein sequence ID" value="KZE74992.1"/>
    <property type="molecule type" value="Genomic_DNA"/>
</dbReference>
<protein>
    <recommendedName>
        <fullName evidence="6">Outer membrane protein beta-barrel domain-containing protein</fullName>
    </recommendedName>
</protein>
<dbReference type="EMBL" id="FNYS01000011">
    <property type="protein sequence ID" value="SEJ08445.1"/>
    <property type="molecule type" value="Genomic_DNA"/>
</dbReference>
<organism evidence="2 4">
    <name type="scientific">Myroides marinus</name>
    <dbReference type="NCBI Taxonomy" id="703342"/>
    <lineage>
        <taxon>Bacteria</taxon>
        <taxon>Pseudomonadati</taxon>
        <taxon>Bacteroidota</taxon>
        <taxon>Flavobacteriia</taxon>
        <taxon>Flavobacteriales</taxon>
        <taxon>Flavobacteriaceae</taxon>
        <taxon>Myroides</taxon>
    </lineage>
</organism>
<proteinExistence type="predicted"/>
<evidence type="ECO:0008006" key="6">
    <source>
        <dbReference type="Google" id="ProtNLM"/>
    </source>
</evidence>
<dbReference type="AlphaFoldDB" id="A0A165QHA9"/>
<dbReference type="GeneID" id="82257622"/>
<evidence type="ECO:0000313" key="2">
    <source>
        <dbReference type="EMBL" id="KZE74992.1"/>
    </source>
</evidence>
<keyword evidence="1" id="KW-0732">Signal</keyword>
<accession>A0A165QHA9</accession>
<feature type="signal peptide" evidence="1">
    <location>
        <begin position="1"/>
        <end position="25"/>
    </location>
</feature>
<gene>
    <name evidence="2" type="ORF">AV926_17325</name>
    <name evidence="3" type="ORF">SAMN04488018_11197</name>
</gene>